<dbReference type="Proteomes" id="UP000604241">
    <property type="component" value="Unassembled WGS sequence"/>
</dbReference>
<dbReference type="SUPFAM" id="SSF53850">
    <property type="entry name" value="Periplasmic binding protein-like II"/>
    <property type="match status" value="1"/>
</dbReference>
<dbReference type="InterPro" id="IPR010067">
    <property type="entry name" value="ABC_SsuA_sub-bd"/>
</dbReference>
<comment type="similarity">
    <text evidence="2">Belongs to the bacterial solute-binding protein SsuA/TauA family.</text>
</comment>
<protein>
    <submittedName>
        <fullName evidence="7">Aliphatic sulfonate ABC transporter substrate-binding protein</fullName>
    </submittedName>
</protein>
<dbReference type="RefSeq" id="WP_191783100.1">
    <property type="nucleotide sequence ID" value="NZ_JACSQV010000008.1"/>
</dbReference>
<reference evidence="7 8" key="1">
    <citation type="submission" date="2020-08" db="EMBL/GenBank/DDBJ databases">
        <title>A Genomic Blueprint of the Chicken Gut Microbiome.</title>
        <authorList>
            <person name="Gilroy R."/>
            <person name="Ravi A."/>
            <person name="Getino M."/>
            <person name="Pursley I."/>
            <person name="Horton D.L."/>
            <person name="Alikhan N.-F."/>
            <person name="Baker D."/>
            <person name="Gharbi K."/>
            <person name="Hall N."/>
            <person name="Watson M."/>
            <person name="Adriaenssens E.M."/>
            <person name="Foster-Nyarko E."/>
            <person name="Jarju S."/>
            <person name="Secka A."/>
            <person name="Antonio M."/>
            <person name="Oren A."/>
            <person name="Chaudhuri R."/>
            <person name="La Ragione R.M."/>
            <person name="Hildebrand F."/>
            <person name="Pallen M.J."/>
        </authorList>
    </citation>
    <scope>NUCLEOTIDE SEQUENCE [LARGE SCALE GENOMIC DNA]</scope>
    <source>
        <strain evidence="7 8">Sa3CUA2</strain>
    </source>
</reference>
<dbReference type="InterPro" id="IPR001638">
    <property type="entry name" value="Solute-binding_3/MltF_N"/>
</dbReference>
<feature type="signal peptide" evidence="5">
    <location>
        <begin position="1"/>
        <end position="36"/>
    </location>
</feature>
<evidence type="ECO:0000256" key="1">
    <source>
        <dbReference type="ARBA" id="ARBA00004418"/>
    </source>
</evidence>
<accession>A0ABR8QE22</accession>
<evidence type="ECO:0000256" key="2">
    <source>
        <dbReference type="ARBA" id="ARBA00010742"/>
    </source>
</evidence>
<dbReference type="PANTHER" id="PTHR30024:SF47">
    <property type="entry name" value="TAURINE-BINDING PERIPLASMIC PROTEIN"/>
    <property type="match status" value="1"/>
</dbReference>
<evidence type="ECO:0000256" key="4">
    <source>
        <dbReference type="ARBA" id="ARBA00022729"/>
    </source>
</evidence>
<comment type="caution">
    <text evidence="7">The sequence shown here is derived from an EMBL/GenBank/DDBJ whole genome shotgun (WGS) entry which is preliminary data.</text>
</comment>
<dbReference type="EMBL" id="JACSQV010000008">
    <property type="protein sequence ID" value="MBD7918687.1"/>
    <property type="molecule type" value="Genomic_DNA"/>
</dbReference>
<name>A0ABR8QE22_9CELL</name>
<evidence type="ECO:0000256" key="3">
    <source>
        <dbReference type="ARBA" id="ARBA00022448"/>
    </source>
</evidence>
<evidence type="ECO:0000256" key="5">
    <source>
        <dbReference type="SAM" id="SignalP"/>
    </source>
</evidence>
<evidence type="ECO:0000259" key="6">
    <source>
        <dbReference type="SMART" id="SM00062"/>
    </source>
</evidence>
<keyword evidence="4 5" id="KW-0732">Signal</keyword>
<proteinExistence type="inferred from homology"/>
<dbReference type="Pfam" id="PF09084">
    <property type="entry name" value="NMT1"/>
    <property type="match status" value="1"/>
</dbReference>
<dbReference type="Gene3D" id="3.40.190.10">
    <property type="entry name" value="Periplasmic binding protein-like II"/>
    <property type="match status" value="2"/>
</dbReference>
<comment type="subcellular location">
    <subcellularLocation>
        <location evidence="1">Periplasm</location>
    </subcellularLocation>
</comment>
<keyword evidence="8" id="KW-1185">Reference proteome</keyword>
<dbReference type="InterPro" id="IPR015168">
    <property type="entry name" value="SsuA/THI5"/>
</dbReference>
<evidence type="ECO:0000313" key="8">
    <source>
        <dbReference type="Proteomes" id="UP000604241"/>
    </source>
</evidence>
<sequence>MSPTRRPRTPALLVTALVTGLGAALTLAACTSTSSATGDAASADASGPDVLRIGYQLIPNGDLVVKHEGWLEEALPGTDVQWIRFDSGGDVNTAVVAGSVDVGLAGSSPVTRGLSKPLDIDYRVLWVHDVIGDAESLVARDGSGVSSVADLAGRTIATPFASTAHYSLTAALAEAGVGEDDVRLVDLQPADILGAWTRGDVDAAYVWEPTLSELGGTVLTTSTQVAQGGHPTYDLGVVTRAFADEHPDAVDAWLEAQDRAVALLQDDPDAAAEAIGAELDLPTDEVTTQLAGLTFLRGSEQAGETYFGTPDAPGAFAASLASAAQFLHAQGAIDAVPDVADLQDRIAVDALARVFGGR</sequence>
<keyword evidence="3" id="KW-0813">Transport</keyword>
<dbReference type="PANTHER" id="PTHR30024">
    <property type="entry name" value="ALIPHATIC SULFONATES-BINDING PROTEIN-RELATED"/>
    <property type="match status" value="1"/>
</dbReference>
<dbReference type="CDD" id="cd13560">
    <property type="entry name" value="PBP2_taurine"/>
    <property type="match status" value="1"/>
</dbReference>
<gene>
    <name evidence="7" type="ORF">H9657_10420</name>
</gene>
<evidence type="ECO:0000313" key="7">
    <source>
        <dbReference type="EMBL" id="MBD7918687.1"/>
    </source>
</evidence>
<dbReference type="NCBIfam" id="TIGR01728">
    <property type="entry name" value="SsuA_fam"/>
    <property type="match status" value="1"/>
</dbReference>
<organism evidence="7 8">
    <name type="scientific">Cellulomonas avistercoris</name>
    <dbReference type="NCBI Taxonomy" id="2762242"/>
    <lineage>
        <taxon>Bacteria</taxon>
        <taxon>Bacillati</taxon>
        <taxon>Actinomycetota</taxon>
        <taxon>Actinomycetes</taxon>
        <taxon>Micrococcales</taxon>
        <taxon>Cellulomonadaceae</taxon>
        <taxon>Cellulomonas</taxon>
    </lineage>
</organism>
<dbReference type="InterPro" id="IPR010068">
    <property type="entry name" value="Peri-bd_TauA"/>
</dbReference>
<feature type="chain" id="PRO_5046657795" evidence="5">
    <location>
        <begin position="37"/>
        <end position="358"/>
    </location>
</feature>
<dbReference type="SMART" id="SM00062">
    <property type="entry name" value="PBPb"/>
    <property type="match status" value="1"/>
</dbReference>
<dbReference type="PROSITE" id="PS51257">
    <property type="entry name" value="PROKAR_LIPOPROTEIN"/>
    <property type="match status" value="1"/>
</dbReference>
<feature type="domain" description="Solute-binding protein family 3/N-terminal" evidence="6">
    <location>
        <begin position="50"/>
        <end position="279"/>
    </location>
</feature>